<reference evidence="4" key="1">
    <citation type="journal article" date="2019" name="Int. J. Syst. Evol. Microbiol.">
        <title>The Global Catalogue of Microorganisms (GCM) 10K type strain sequencing project: providing services to taxonomists for standard genome sequencing and annotation.</title>
        <authorList>
            <consortium name="The Broad Institute Genomics Platform"/>
            <consortium name="The Broad Institute Genome Sequencing Center for Infectious Disease"/>
            <person name="Wu L."/>
            <person name="Ma J."/>
        </authorList>
    </citation>
    <scope>NUCLEOTIDE SEQUENCE [LARGE SCALE GENOMIC DNA]</scope>
    <source>
        <strain evidence="4">JCM 13378</strain>
    </source>
</reference>
<comment type="similarity">
    <text evidence="2">Belongs to the DegT/DnrJ/EryC1 family.</text>
</comment>
<proteinExistence type="inferred from homology"/>
<dbReference type="RefSeq" id="WP_343844274.1">
    <property type="nucleotide sequence ID" value="NZ_BAAAEI010000007.1"/>
</dbReference>
<dbReference type="InterPro" id="IPR000653">
    <property type="entry name" value="DegT/StrS_aminotransferase"/>
</dbReference>
<dbReference type="PANTHER" id="PTHR30244:SF30">
    <property type="entry name" value="BLR5990 PROTEIN"/>
    <property type="match status" value="1"/>
</dbReference>
<dbReference type="Gene3D" id="3.40.640.10">
    <property type="entry name" value="Type I PLP-dependent aspartate aminotransferase-like (Major domain)"/>
    <property type="match status" value="1"/>
</dbReference>
<comment type="caution">
    <text evidence="3">The sequence shown here is derived from an EMBL/GenBank/DDBJ whole genome shotgun (WGS) entry which is preliminary data.</text>
</comment>
<keyword evidence="3" id="KW-0808">Transferase</keyword>
<dbReference type="Gene3D" id="3.90.1150.10">
    <property type="entry name" value="Aspartate Aminotransferase, domain 1"/>
    <property type="match status" value="1"/>
</dbReference>
<dbReference type="Proteomes" id="UP001501757">
    <property type="component" value="Unassembled WGS sequence"/>
</dbReference>
<sequence length="388" mass="43292">MQSSELVGFIRDLYRTKDFIPLHAPTFSGNELRYVTETIESTFVSSVGKYVDEFERKMEQFTGAAKAVATVNGTAALHTALYMAGVLPGDFVITQALTFVATCNALHHMGAEPIFVDVSEVSLSLCPMALENYLDENAEIREEGCFHKKTGRRIKAVVPMHSFGHPAQLDELFAVCIKWNVTLVEDAAESLGSYYKGKHTGTIGEFAALSFNGNKIITTGGGGMVLCKSFELGKRTKHVTTTAKVPHPYEFYHDEPGFNYRLPNINAALGCAQMEMLDAFLLNKREIASRYETFFAGTGFQFVKEPDYACSNYWLNAVICPDEKVRDDLLKATNEAGVMTRPIWKLMNRLPMFEDCLRGELDNSITIEQRLCNLPSSSSLTFLSHKYE</sequence>
<organism evidence="3 4">
    <name type="scientific">Bowmanella denitrificans</name>
    <dbReference type="NCBI Taxonomy" id="366582"/>
    <lineage>
        <taxon>Bacteria</taxon>
        <taxon>Pseudomonadati</taxon>
        <taxon>Pseudomonadota</taxon>
        <taxon>Gammaproteobacteria</taxon>
        <taxon>Alteromonadales</taxon>
        <taxon>Alteromonadaceae</taxon>
        <taxon>Bowmanella</taxon>
    </lineage>
</organism>
<dbReference type="InterPro" id="IPR026385">
    <property type="entry name" value="LegC-like"/>
</dbReference>
<keyword evidence="4" id="KW-1185">Reference proteome</keyword>
<keyword evidence="3" id="KW-0032">Aminotransferase</keyword>
<accession>A0ABP3GTN6</accession>
<gene>
    <name evidence="3" type="ORF">GCM10009092_17640</name>
</gene>
<evidence type="ECO:0000313" key="3">
    <source>
        <dbReference type="EMBL" id="GAA0353735.1"/>
    </source>
</evidence>
<dbReference type="GO" id="GO:0008483">
    <property type="term" value="F:transaminase activity"/>
    <property type="evidence" value="ECO:0007669"/>
    <property type="project" value="UniProtKB-KW"/>
</dbReference>
<dbReference type="PIRSF" id="PIRSF000390">
    <property type="entry name" value="PLP_StrS"/>
    <property type="match status" value="1"/>
</dbReference>
<protein>
    <submittedName>
        <fullName evidence="3">LegC family aminotransferase</fullName>
    </submittedName>
</protein>
<keyword evidence="1 2" id="KW-0663">Pyridoxal phosphate</keyword>
<dbReference type="SUPFAM" id="SSF53383">
    <property type="entry name" value="PLP-dependent transferases"/>
    <property type="match status" value="1"/>
</dbReference>
<evidence type="ECO:0000256" key="1">
    <source>
        <dbReference type="ARBA" id="ARBA00022898"/>
    </source>
</evidence>
<dbReference type="InterPro" id="IPR015421">
    <property type="entry name" value="PyrdxlP-dep_Trfase_major"/>
</dbReference>
<dbReference type="EMBL" id="BAAAEI010000007">
    <property type="protein sequence ID" value="GAA0353735.1"/>
    <property type="molecule type" value="Genomic_DNA"/>
</dbReference>
<evidence type="ECO:0000313" key="4">
    <source>
        <dbReference type="Proteomes" id="UP001501757"/>
    </source>
</evidence>
<dbReference type="InterPro" id="IPR015424">
    <property type="entry name" value="PyrdxlP-dep_Trfase"/>
</dbReference>
<dbReference type="InterPro" id="IPR015422">
    <property type="entry name" value="PyrdxlP-dep_Trfase_small"/>
</dbReference>
<evidence type="ECO:0000256" key="2">
    <source>
        <dbReference type="RuleBase" id="RU004508"/>
    </source>
</evidence>
<dbReference type="NCBIfam" id="TIGR04181">
    <property type="entry name" value="NHT_00031"/>
    <property type="match status" value="1"/>
</dbReference>
<name>A0ABP3GTN6_9ALTE</name>
<dbReference type="CDD" id="cd00616">
    <property type="entry name" value="AHBA_syn"/>
    <property type="match status" value="1"/>
</dbReference>
<dbReference type="PANTHER" id="PTHR30244">
    <property type="entry name" value="TRANSAMINASE"/>
    <property type="match status" value="1"/>
</dbReference>
<dbReference type="Pfam" id="PF01041">
    <property type="entry name" value="DegT_DnrJ_EryC1"/>
    <property type="match status" value="1"/>
</dbReference>